<reference evidence="9" key="1">
    <citation type="journal article" date="2023" name="Phytobiomes J">
        <title>Deciphering the key players within the bacterial microbiota associated with aerial crown gall tumors on rhododendron: Insights into the gallobiome.</title>
        <authorList>
            <person name="Kuzmanovic N."/>
            <person name="Nesme J."/>
            <person name="Wolf J."/>
            <person name="Neumann-Schaal M."/>
            <person name="Petersen J."/>
            <person name="Fernandez-Gnecco G."/>
            <person name="Sproeer C."/>
            <person name="Bunk B."/>
            <person name="Overmann J."/>
            <person name="Sorensen S.J."/>
            <person name="Idczak E."/>
            <person name="Smalla K."/>
        </authorList>
    </citation>
    <scope>NUCLEOTIDE SEQUENCE</scope>
    <source>
        <strain evidence="9">Rho-11.1</strain>
    </source>
</reference>
<dbReference type="PROSITE" id="PS00708">
    <property type="entry name" value="PRO_ENDOPEP_SER"/>
    <property type="match status" value="1"/>
</dbReference>
<dbReference type="InterPro" id="IPR002471">
    <property type="entry name" value="Pept_S9_AS"/>
</dbReference>
<organism evidence="9">
    <name type="scientific">Agrobacterium rosae</name>
    <dbReference type="NCBI Taxonomy" id="1972867"/>
    <lineage>
        <taxon>Bacteria</taxon>
        <taxon>Pseudomonadati</taxon>
        <taxon>Pseudomonadota</taxon>
        <taxon>Alphaproteobacteria</taxon>
        <taxon>Hyphomicrobiales</taxon>
        <taxon>Rhizobiaceae</taxon>
        <taxon>Rhizobium/Agrobacterium group</taxon>
        <taxon>Agrobacterium</taxon>
    </lineage>
</organism>
<evidence type="ECO:0000256" key="5">
    <source>
        <dbReference type="ARBA" id="ARBA00022801"/>
    </source>
</evidence>
<comment type="similarity">
    <text evidence="2">Belongs to the peptidase S9A family.</text>
</comment>
<evidence type="ECO:0000259" key="8">
    <source>
        <dbReference type="Pfam" id="PF02897"/>
    </source>
</evidence>
<dbReference type="Gene3D" id="3.40.50.1820">
    <property type="entry name" value="alpha/beta hydrolase"/>
    <property type="match status" value="1"/>
</dbReference>
<dbReference type="AlphaFoldDB" id="A0AAW9FT67"/>
<proteinExistence type="inferred from homology"/>
<accession>A0AAW9FT67</accession>
<feature type="domain" description="Peptidase S9 prolyl oligopeptidase catalytic" evidence="7">
    <location>
        <begin position="496"/>
        <end position="705"/>
    </location>
</feature>
<dbReference type="EMBL" id="JAVRAF010000054">
    <property type="protein sequence ID" value="MDX8306040.1"/>
    <property type="molecule type" value="Genomic_DNA"/>
</dbReference>
<dbReference type="Pfam" id="PF02897">
    <property type="entry name" value="Peptidase_S9_N"/>
    <property type="match status" value="1"/>
</dbReference>
<dbReference type="GO" id="GO:0006508">
    <property type="term" value="P:proteolysis"/>
    <property type="evidence" value="ECO:0007669"/>
    <property type="project" value="UniProtKB-KW"/>
</dbReference>
<evidence type="ECO:0000259" key="7">
    <source>
        <dbReference type="Pfam" id="PF00326"/>
    </source>
</evidence>
<keyword evidence="6" id="KW-0720">Serine protease</keyword>
<dbReference type="InterPro" id="IPR002470">
    <property type="entry name" value="Peptidase_S9A"/>
</dbReference>
<keyword evidence="4" id="KW-0645">Protease</keyword>
<dbReference type="FunFam" id="3.40.50.1820:FF:000005">
    <property type="entry name" value="Prolyl endopeptidase"/>
    <property type="match status" value="1"/>
</dbReference>
<keyword evidence="5" id="KW-0378">Hydrolase</keyword>
<evidence type="ECO:0000256" key="2">
    <source>
        <dbReference type="ARBA" id="ARBA00005228"/>
    </source>
</evidence>
<dbReference type="SUPFAM" id="SSF50993">
    <property type="entry name" value="Peptidase/esterase 'gauge' domain"/>
    <property type="match status" value="1"/>
</dbReference>
<dbReference type="InterPro" id="IPR023302">
    <property type="entry name" value="Pept_S9A_N"/>
</dbReference>
<name>A0AAW9FT67_9HYPH</name>
<dbReference type="GO" id="GO:0004252">
    <property type="term" value="F:serine-type endopeptidase activity"/>
    <property type="evidence" value="ECO:0007669"/>
    <property type="project" value="UniProtKB-EC"/>
</dbReference>
<comment type="catalytic activity">
    <reaction evidence="1">
        <text>Hydrolysis of Pro-|-Xaa &gt;&gt; Ala-|-Xaa in oligopeptides.</text>
        <dbReference type="EC" id="3.4.21.26"/>
    </reaction>
</comment>
<dbReference type="PRINTS" id="PR00862">
    <property type="entry name" value="PROLIGOPTASE"/>
</dbReference>
<evidence type="ECO:0000256" key="3">
    <source>
        <dbReference type="ARBA" id="ARBA00011897"/>
    </source>
</evidence>
<evidence type="ECO:0000313" key="9">
    <source>
        <dbReference type="EMBL" id="MDX8306040.1"/>
    </source>
</evidence>
<dbReference type="SUPFAM" id="SSF53474">
    <property type="entry name" value="alpha/beta-Hydrolases"/>
    <property type="match status" value="1"/>
</dbReference>
<dbReference type="InterPro" id="IPR029058">
    <property type="entry name" value="AB_hydrolase_fold"/>
</dbReference>
<gene>
    <name evidence="9" type="ORF">RMR22_27925</name>
</gene>
<dbReference type="InterPro" id="IPR051167">
    <property type="entry name" value="Prolyl_oligopep/macrocyclase"/>
</dbReference>
<dbReference type="RefSeq" id="WP_320204039.1">
    <property type="nucleotide sequence ID" value="NZ_CP192783.1"/>
</dbReference>
<feature type="domain" description="Peptidase S9A N-terminal" evidence="8">
    <location>
        <begin position="35"/>
        <end position="436"/>
    </location>
</feature>
<dbReference type="Gene3D" id="2.130.10.120">
    <property type="entry name" value="Prolyl oligopeptidase, N-terminal domain"/>
    <property type="match status" value="1"/>
</dbReference>
<dbReference type="InterPro" id="IPR001375">
    <property type="entry name" value="Peptidase_S9_cat"/>
</dbReference>
<evidence type="ECO:0000256" key="1">
    <source>
        <dbReference type="ARBA" id="ARBA00001070"/>
    </source>
</evidence>
<dbReference type="GO" id="GO:0005829">
    <property type="term" value="C:cytosol"/>
    <property type="evidence" value="ECO:0007669"/>
    <property type="project" value="TreeGrafter"/>
</dbReference>
<dbReference type="Pfam" id="PF00326">
    <property type="entry name" value="Peptidase_S9"/>
    <property type="match status" value="1"/>
</dbReference>
<dbReference type="GO" id="GO:0070012">
    <property type="term" value="F:oligopeptidase activity"/>
    <property type="evidence" value="ECO:0007669"/>
    <property type="project" value="TreeGrafter"/>
</dbReference>
<evidence type="ECO:0000256" key="4">
    <source>
        <dbReference type="ARBA" id="ARBA00022670"/>
    </source>
</evidence>
<dbReference type="EC" id="3.4.21.26" evidence="3"/>
<comment type="caution">
    <text evidence="9">The sequence shown here is derived from an EMBL/GenBank/DDBJ whole genome shotgun (WGS) entry which is preliminary data.</text>
</comment>
<protein>
    <recommendedName>
        <fullName evidence="3">prolyl oligopeptidase</fullName>
        <ecNumber evidence="3">3.4.21.26</ecNumber>
    </recommendedName>
</protein>
<sequence>MRTPAAFVALLLTCVDGSSAEQLEGKLAKDIYPETKHIDVTEQYFGQTIVDPYRWLENSSPEDGTVRSWIEAQNAVTRPYLDTLPGRDHFRKRMKELLDYDRYTVPRKRGDRYFFNVIKGNENQPSLYVREGVFGDSRVLIDPNSWSEDGADALSIWNASDDGRLLAFGKQTGGTDWRTIRVLDVDSGKILDDVVEWARFTRIAWAPNGSGFFYSRVPKPVDGTTAAVVANHAVYFHRLGTEQTEDRLIYATPERPDLLHGADRVSGGRYLTISSTPGTNESSLTVIDLASQDWTPRTIVGDMDSAWYVIGNDGTTLFLATTQGAERARIVSLDLADKNPEPKEIIAEAADGAVLDGAVLAGDKLLVNYQIDVKAELRRFTLDGKPEGTVSLPGVGSARFLEGDAKEAFFVFTSYDAPIAIYHYDTASKAVTPWAEPKVPIDLNKIFVEQRFYRSKDHTEVPLFIIRRKDVTAPAPTLLYGYGGFGISQIPVFNPMQLAWVEQGGVLAIANIRGGGEYGRAWHRAGQLERKQNALDDFIAAAEFLKRAGITSPKGLAIQGESAGGMLVGAVTNQRPDLFDVALPGVGVMDMLRYDKFTGGALWRGEYGNPAEEKSFRNLLTYSPYHTIGDGKEYPAILAITADADDRVVPAHTFKYIAALQAADLGPKPRLVRIETRAGHGSGLPIDKVVAQTADMFSFAAHWTGLKITSGK</sequence>
<dbReference type="PANTHER" id="PTHR42881">
    <property type="entry name" value="PROLYL ENDOPEPTIDASE"/>
    <property type="match status" value="1"/>
</dbReference>
<evidence type="ECO:0000256" key="6">
    <source>
        <dbReference type="ARBA" id="ARBA00022825"/>
    </source>
</evidence>
<dbReference type="PANTHER" id="PTHR42881:SF2">
    <property type="entry name" value="PROLYL ENDOPEPTIDASE"/>
    <property type="match status" value="1"/>
</dbReference>